<evidence type="ECO:0000313" key="3">
    <source>
        <dbReference type="Proteomes" id="UP000054537"/>
    </source>
</evidence>
<accession>A0A0A6UN93</accession>
<sequence>MTPALMTGGRHAIADRRRITGPADHRDHRQGPAHPQQEVPAIGAPVTATARTAPPPLPRYPRRRRSTTPASRATARPVVVGVGAPVTPHPAP</sequence>
<comment type="caution">
    <text evidence="2">The sequence shown here is derived from an EMBL/GenBank/DDBJ whole genome shotgun (WGS) entry which is preliminary data.</text>
</comment>
<reference evidence="2 3" key="1">
    <citation type="submission" date="2014-10" db="EMBL/GenBank/DDBJ databases">
        <title>Draft genome sequence of Actinoplanes utahensis NRRL 12052.</title>
        <authorList>
            <person name="Velasco-Bucheli B."/>
            <person name="del Cerro C."/>
            <person name="Hormigo D."/>
            <person name="Garcia J.L."/>
            <person name="Acebal C."/>
            <person name="Arroyo M."/>
            <person name="de la Mata I."/>
        </authorList>
    </citation>
    <scope>NUCLEOTIDE SEQUENCE [LARGE SCALE GENOMIC DNA]</scope>
    <source>
        <strain evidence="2 3">NRRL 12052</strain>
    </source>
</reference>
<gene>
    <name evidence="2" type="ORF">MB27_13725</name>
</gene>
<evidence type="ECO:0000256" key="1">
    <source>
        <dbReference type="SAM" id="MobiDB-lite"/>
    </source>
</evidence>
<dbReference type="Proteomes" id="UP000054537">
    <property type="component" value="Unassembled WGS sequence"/>
</dbReference>
<feature type="compositionally biased region" description="Low complexity" evidence="1">
    <location>
        <begin position="67"/>
        <end position="86"/>
    </location>
</feature>
<dbReference type="RefSeq" id="WP_043524816.1">
    <property type="nucleotide sequence ID" value="NZ_BAABKU010000012.1"/>
</dbReference>
<feature type="compositionally biased region" description="Basic and acidic residues" evidence="1">
    <location>
        <begin position="12"/>
        <end position="30"/>
    </location>
</feature>
<organism evidence="2 3">
    <name type="scientific">Actinoplanes utahensis</name>
    <dbReference type="NCBI Taxonomy" id="1869"/>
    <lineage>
        <taxon>Bacteria</taxon>
        <taxon>Bacillati</taxon>
        <taxon>Actinomycetota</taxon>
        <taxon>Actinomycetes</taxon>
        <taxon>Micromonosporales</taxon>
        <taxon>Micromonosporaceae</taxon>
        <taxon>Actinoplanes</taxon>
    </lineage>
</organism>
<protein>
    <submittedName>
        <fullName evidence="2">Uncharacterized protein</fullName>
    </submittedName>
</protein>
<keyword evidence="3" id="KW-1185">Reference proteome</keyword>
<evidence type="ECO:0000313" key="2">
    <source>
        <dbReference type="EMBL" id="KHD76876.1"/>
    </source>
</evidence>
<dbReference type="AlphaFoldDB" id="A0A0A6UN93"/>
<feature type="region of interest" description="Disordered" evidence="1">
    <location>
        <begin position="1"/>
        <end position="92"/>
    </location>
</feature>
<proteinExistence type="predicted"/>
<name>A0A0A6UN93_ACTUT</name>
<dbReference type="EMBL" id="JRTT01000014">
    <property type="protein sequence ID" value="KHD76876.1"/>
    <property type="molecule type" value="Genomic_DNA"/>
</dbReference>